<evidence type="ECO:0000256" key="1">
    <source>
        <dbReference type="SAM" id="SignalP"/>
    </source>
</evidence>
<dbReference type="Gene3D" id="3.40.710.10">
    <property type="entry name" value="DD-peptidase/beta-lactamase superfamily"/>
    <property type="match status" value="1"/>
</dbReference>
<feature type="domain" description="SbsC C-terminal" evidence="3">
    <location>
        <begin position="294"/>
        <end position="422"/>
    </location>
</feature>
<dbReference type="GO" id="GO:0046677">
    <property type="term" value="P:response to antibiotic"/>
    <property type="evidence" value="ECO:0007669"/>
    <property type="project" value="InterPro"/>
</dbReference>
<evidence type="ECO:0000259" key="3">
    <source>
        <dbReference type="Pfam" id="PF18058"/>
    </source>
</evidence>
<accession>W4RVR4</accession>
<dbReference type="SUPFAM" id="SSF56601">
    <property type="entry name" value="beta-lactamase/transpeptidase-like"/>
    <property type="match status" value="1"/>
</dbReference>
<keyword evidence="1" id="KW-0732">Signal</keyword>
<keyword evidence="5" id="KW-1185">Reference proteome</keyword>
<dbReference type="GO" id="GO:0030655">
    <property type="term" value="P:beta-lactam antibiotic catabolic process"/>
    <property type="evidence" value="ECO:0007669"/>
    <property type="project" value="InterPro"/>
</dbReference>
<dbReference type="InterPro" id="IPR000871">
    <property type="entry name" value="Beta-lactam_class-A"/>
</dbReference>
<dbReference type="PANTHER" id="PTHR35333">
    <property type="entry name" value="BETA-LACTAMASE"/>
    <property type="match status" value="1"/>
</dbReference>
<dbReference type="Proteomes" id="UP000018949">
    <property type="component" value="Unassembled WGS sequence"/>
</dbReference>
<dbReference type="AlphaFoldDB" id="W4RVR4"/>
<feature type="domain" description="Beta-lactamase class A catalytic" evidence="2">
    <location>
        <begin position="46"/>
        <end position="247"/>
    </location>
</feature>
<organism evidence="4 5">
    <name type="scientific">Mesobacillus boroniphilus JCM 21738</name>
    <dbReference type="NCBI Taxonomy" id="1294265"/>
    <lineage>
        <taxon>Bacteria</taxon>
        <taxon>Bacillati</taxon>
        <taxon>Bacillota</taxon>
        <taxon>Bacilli</taxon>
        <taxon>Bacillales</taxon>
        <taxon>Bacillaceae</taxon>
        <taxon>Mesobacillus</taxon>
    </lineage>
</organism>
<dbReference type="GO" id="GO:0008800">
    <property type="term" value="F:beta-lactamase activity"/>
    <property type="evidence" value="ECO:0007669"/>
    <property type="project" value="InterPro"/>
</dbReference>
<feature type="signal peptide" evidence="1">
    <location>
        <begin position="1"/>
        <end position="20"/>
    </location>
</feature>
<dbReference type="InterPro" id="IPR041378">
    <property type="entry name" value="S-layer_SbsC_C"/>
</dbReference>
<dbReference type="PANTHER" id="PTHR35333:SF3">
    <property type="entry name" value="BETA-LACTAMASE-TYPE TRANSPEPTIDASE FOLD CONTAINING PROTEIN"/>
    <property type="match status" value="1"/>
</dbReference>
<dbReference type="EMBL" id="BAUW01000108">
    <property type="protein sequence ID" value="GAE47923.1"/>
    <property type="molecule type" value="Genomic_DNA"/>
</dbReference>
<comment type="caution">
    <text evidence="4">The sequence shown here is derived from an EMBL/GenBank/DDBJ whole genome shotgun (WGS) entry which is preliminary data.</text>
</comment>
<dbReference type="Gene3D" id="1.20.58.780">
    <property type="match status" value="1"/>
</dbReference>
<reference evidence="4 5" key="1">
    <citation type="submission" date="2013-12" db="EMBL/GenBank/DDBJ databases">
        <title>NBRP : Genome information of microbial organism related human and environment.</title>
        <authorList>
            <person name="Hattori M."/>
            <person name="Oshima K."/>
            <person name="Inaba H."/>
            <person name="Suda W."/>
            <person name="Sakamoto M."/>
            <person name="Iino T."/>
            <person name="Kitahara M."/>
            <person name="Oshida Y."/>
            <person name="Iida T."/>
            <person name="Kudo T."/>
            <person name="Itoh T."/>
            <person name="Ahmed I."/>
            <person name="Ohkuma M."/>
        </authorList>
    </citation>
    <scope>NUCLEOTIDE SEQUENCE [LARGE SCALE GENOMIC DNA]</scope>
    <source>
        <strain evidence="4 5">JCM 21738</strain>
    </source>
</reference>
<dbReference type="InterPro" id="IPR012338">
    <property type="entry name" value="Beta-lactam/transpept-like"/>
</dbReference>
<dbReference type="eggNOG" id="COG0737">
    <property type="taxonomic scope" value="Bacteria"/>
</dbReference>
<dbReference type="Pfam" id="PF18058">
    <property type="entry name" value="SbsC_C"/>
    <property type="match status" value="1"/>
</dbReference>
<dbReference type="Pfam" id="PF13354">
    <property type="entry name" value="Beta-lactamase2"/>
    <property type="match status" value="1"/>
</dbReference>
<dbReference type="InterPro" id="IPR045155">
    <property type="entry name" value="Beta-lactam_cat"/>
</dbReference>
<feature type="chain" id="PRO_5004847860" evidence="1">
    <location>
        <begin position="21"/>
        <end position="490"/>
    </location>
</feature>
<evidence type="ECO:0000259" key="2">
    <source>
        <dbReference type="Pfam" id="PF13354"/>
    </source>
</evidence>
<name>W4RVR4_9BACI</name>
<proteinExistence type="predicted"/>
<evidence type="ECO:0000313" key="4">
    <source>
        <dbReference type="EMBL" id="GAE47923.1"/>
    </source>
</evidence>
<dbReference type="RefSeq" id="WP_052019797.1">
    <property type="nucleotide sequence ID" value="NZ_BAUW01000108.1"/>
</dbReference>
<sequence length="490" mass="55260">MMKFVSFILMALLIFQSAFALSTSASGVNGIDSFVKSSVKTYPNISVYYENLVTGEKYSYQSSRIRPAASTIKLPLVLYVYDLASKGKIDLNEKLTYRSHHYYGGSGVIQRDRVGTSYTIRDLLKKSIMYSDNIAFIMLRERVGKSNFIHYAKSLGGKTVYPSGRNVTTSDDLSVYVKQLWSFAKKNPQYGNELVKLLSNTVYKETKAPGLPANKVVHKVGYIPKDLIYNDAALILDDQPYILVVMTSGIPVKRDVKFISSLAEAVHNHHINSSINLFIKHLASAELASSKLYRKISVDYEGKVTVKPYDAYNETGKNLTMAKKVYTKLSEAQKKAYSSKLKNIELTRERAMFFIDGISAGEKLEVNRQELEGFKNAGNLDNMEASYHSLSALIKHQAQFLYKIYGKTTRNAVLVQYKGPAETLIEDTKMAVTLSMVLNRIIINLASQNNTDLELNKNYYEENISLVTDPVLREALQKKYESVFSQTDNY</sequence>
<protein>
    <submittedName>
        <fullName evidence="4">Beta-lactamase</fullName>
    </submittedName>
</protein>
<dbReference type="eggNOG" id="COG2367">
    <property type="taxonomic scope" value="Bacteria"/>
</dbReference>
<evidence type="ECO:0000313" key="5">
    <source>
        <dbReference type="Proteomes" id="UP000018949"/>
    </source>
</evidence>
<gene>
    <name evidence="4" type="ORF">JCM21738_4966</name>
</gene>